<evidence type="ECO:0000313" key="1">
    <source>
        <dbReference type="EMBL" id="RVT93716.1"/>
    </source>
</evidence>
<evidence type="ECO:0000313" key="2">
    <source>
        <dbReference type="Proteomes" id="UP000282971"/>
    </source>
</evidence>
<gene>
    <name evidence="1" type="ORF">EOD43_07575</name>
</gene>
<dbReference type="OrthoDB" id="7596919at2"/>
<organism evidence="1 2">
    <name type="scientific">Sphingomonas crocodyli</name>
    <dbReference type="NCBI Taxonomy" id="1979270"/>
    <lineage>
        <taxon>Bacteria</taxon>
        <taxon>Pseudomonadati</taxon>
        <taxon>Pseudomonadota</taxon>
        <taxon>Alphaproteobacteria</taxon>
        <taxon>Sphingomonadales</taxon>
        <taxon>Sphingomonadaceae</taxon>
        <taxon>Sphingomonas</taxon>
    </lineage>
</organism>
<accession>A0A437M825</accession>
<dbReference type="EMBL" id="SACN01000001">
    <property type="protein sequence ID" value="RVT93716.1"/>
    <property type="molecule type" value="Genomic_DNA"/>
</dbReference>
<dbReference type="RefSeq" id="WP_127742607.1">
    <property type="nucleotide sequence ID" value="NZ_SACN01000001.1"/>
</dbReference>
<dbReference type="InterPro" id="IPR036614">
    <property type="entry name" value="RusA-like_sf"/>
</dbReference>
<dbReference type="Gene3D" id="3.30.1330.70">
    <property type="entry name" value="Holliday junction resolvase RusA"/>
    <property type="match status" value="1"/>
</dbReference>
<sequence>MNVFAVTLPMPPALSALTNNVPKRGRVKSKPYKAWQEGASAVLRAAWRAQGSPKFEPHLIVTYHLGLNYTGDIANREKALTDLLVQTIPNFPDDRWIDRMEIERVPGIDGARVLVQQAAKPTGEARPIGEIIKPIVADIISKMEDAA</sequence>
<name>A0A437M825_9SPHN</name>
<proteinExistence type="predicted"/>
<keyword evidence="2" id="KW-1185">Reference proteome</keyword>
<dbReference type="AlphaFoldDB" id="A0A437M825"/>
<dbReference type="SUPFAM" id="SSF103084">
    <property type="entry name" value="Holliday junction resolvase RusA"/>
    <property type="match status" value="1"/>
</dbReference>
<dbReference type="GO" id="GO:0006310">
    <property type="term" value="P:DNA recombination"/>
    <property type="evidence" value="ECO:0007669"/>
    <property type="project" value="InterPro"/>
</dbReference>
<dbReference type="Proteomes" id="UP000282971">
    <property type="component" value="Unassembled WGS sequence"/>
</dbReference>
<comment type="caution">
    <text evidence="1">The sequence shown here is derived from an EMBL/GenBank/DDBJ whole genome shotgun (WGS) entry which is preliminary data.</text>
</comment>
<reference evidence="1 2" key="1">
    <citation type="submission" date="2019-01" db="EMBL/GenBank/DDBJ databases">
        <authorList>
            <person name="Chen W.-M."/>
        </authorList>
    </citation>
    <scope>NUCLEOTIDE SEQUENCE [LARGE SCALE GENOMIC DNA]</scope>
    <source>
        <strain evidence="1 2">CCP-7</strain>
    </source>
</reference>
<dbReference type="GO" id="GO:0006281">
    <property type="term" value="P:DNA repair"/>
    <property type="evidence" value="ECO:0007669"/>
    <property type="project" value="InterPro"/>
</dbReference>
<protein>
    <submittedName>
        <fullName evidence="1">Uncharacterized protein</fullName>
    </submittedName>
</protein>
<dbReference type="GO" id="GO:0000287">
    <property type="term" value="F:magnesium ion binding"/>
    <property type="evidence" value="ECO:0007669"/>
    <property type="project" value="InterPro"/>
</dbReference>